<accession>C0BYL7</accession>
<dbReference type="STRING" id="553973.CLOHYLEM_04906"/>
<reference evidence="1" key="2">
    <citation type="submission" date="2013-06" db="EMBL/GenBank/DDBJ databases">
        <title>Draft genome sequence of Clostridium hylemonae (DSM 15053).</title>
        <authorList>
            <person name="Sudarsanam P."/>
            <person name="Ley R."/>
            <person name="Guruge J."/>
            <person name="Turnbaugh P.J."/>
            <person name="Mahowald M."/>
            <person name="Liep D."/>
            <person name="Gordon J."/>
        </authorList>
    </citation>
    <scope>NUCLEOTIDE SEQUENCE</scope>
    <source>
        <strain evidence="1">DSM 15053</strain>
    </source>
</reference>
<dbReference type="EMBL" id="ABYI02000018">
    <property type="protein sequence ID" value="EEG74945.1"/>
    <property type="molecule type" value="Genomic_DNA"/>
</dbReference>
<comment type="caution">
    <text evidence="1">The sequence shown here is derived from an EMBL/GenBank/DDBJ whole genome shotgun (WGS) entry which is preliminary data.</text>
</comment>
<protein>
    <submittedName>
        <fullName evidence="1">Uncharacterized protein</fullName>
    </submittedName>
</protein>
<keyword evidence="2" id="KW-1185">Reference proteome</keyword>
<proteinExistence type="predicted"/>
<name>C0BYL7_9FIRM</name>
<evidence type="ECO:0000313" key="1">
    <source>
        <dbReference type="EMBL" id="EEG74945.1"/>
    </source>
</evidence>
<dbReference type="AlphaFoldDB" id="C0BYL7"/>
<gene>
    <name evidence="1" type="ORF">CLOHYLEM_04906</name>
</gene>
<dbReference type="HOGENOM" id="CLU_2354844_0_0_9"/>
<sequence length="102" mass="11671">MEIIYSMCISLFTYSKHNNSINIVKQEVSLSMKDKKDLENERLIDSYDYLSNAASSWDCTGLIPSEPISTGELESYEDLYHFLPPNGKASNLKPEEKDEQTK</sequence>
<dbReference type="eggNOG" id="ENOG5033C95">
    <property type="taxonomic scope" value="Bacteria"/>
</dbReference>
<evidence type="ECO:0000313" key="2">
    <source>
        <dbReference type="Proteomes" id="UP000004893"/>
    </source>
</evidence>
<organism evidence="1 2">
    <name type="scientific">[Clostridium] hylemonae DSM 15053</name>
    <dbReference type="NCBI Taxonomy" id="553973"/>
    <lineage>
        <taxon>Bacteria</taxon>
        <taxon>Bacillati</taxon>
        <taxon>Bacillota</taxon>
        <taxon>Clostridia</taxon>
        <taxon>Lachnospirales</taxon>
        <taxon>Lachnospiraceae</taxon>
    </lineage>
</organism>
<dbReference type="Proteomes" id="UP000004893">
    <property type="component" value="Unassembled WGS sequence"/>
</dbReference>
<reference evidence="1" key="1">
    <citation type="submission" date="2009-02" db="EMBL/GenBank/DDBJ databases">
        <authorList>
            <person name="Fulton L."/>
            <person name="Clifton S."/>
            <person name="Fulton B."/>
            <person name="Xu J."/>
            <person name="Minx P."/>
            <person name="Pepin K.H."/>
            <person name="Johnson M."/>
            <person name="Bhonagiri V."/>
            <person name="Nash W.E."/>
            <person name="Mardis E.R."/>
            <person name="Wilson R.K."/>
        </authorList>
    </citation>
    <scope>NUCLEOTIDE SEQUENCE [LARGE SCALE GENOMIC DNA]</scope>
    <source>
        <strain evidence="1">DSM 15053</strain>
    </source>
</reference>